<feature type="transmembrane region" description="Helical" evidence="1">
    <location>
        <begin position="53"/>
        <end position="75"/>
    </location>
</feature>
<keyword evidence="1" id="KW-0812">Transmembrane</keyword>
<dbReference type="RefSeq" id="WP_003840922.1">
    <property type="nucleotide sequence ID" value="NZ_GL405225.1"/>
</dbReference>
<evidence type="ECO:0000313" key="3">
    <source>
        <dbReference type="Proteomes" id="UP000003323"/>
    </source>
</evidence>
<evidence type="ECO:0000313" key="2">
    <source>
        <dbReference type="EMBL" id="EFM42577.1"/>
    </source>
</evidence>
<comment type="caution">
    <text evidence="2">The sequence shown here is derived from an EMBL/GenBank/DDBJ whole genome shotgun (WGS) entry which is preliminary data.</text>
</comment>
<feature type="transmembrane region" description="Helical" evidence="1">
    <location>
        <begin position="162"/>
        <end position="184"/>
    </location>
</feature>
<feature type="transmembrane region" description="Helical" evidence="1">
    <location>
        <begin position="100"/>
        <end position="126"/>
    </location>
</feature>
<feature type="transmembrane region" description="Helical" evidence="1">
    <location>
        <begin position="132"/>
        <end position="155"/>
    </location>
</feature>
<protein>
    <submittedName>
        <fullName evidence="2">Uncharacterized protein</fullName>
    </submittedName>
</protein>
<dbReference type="EMBL" id="AEEQ01000001">
    <property type="protein sequence ID" value="EFM42577.1"/>
    <property type="molecule type" value="Genomic_DNA"/>
</dbReference>
<sequence>MMVWKRVLQTLRGGTGTRLVLVSIYAVLTYRFYTSGQDRGIFIGMFRMPDAASGSSLMSNLYAICFMVFGVVLPLEQPSKYLSIPETMVYVRRRRGWSRFASYCMVLSAYCLAYAGLQLAVALAIVKEHSASLMAGAVCAGWTVMALLLTVNLGYLGGDRAFGYLAAMVSYLVPLSYVPLMRWLVGASVSFGQPRWIAVLLVMTIALVVANYALFKRLEII</sequence>
<feature type="transmembrane region" description="Helical" evidence="1">
    <location>
        <begin position="196"/>
        <end position="215"/>
    </location>
</feature>
<organism evidence="2 3">
    <name type="scientific">Bifidobacterium dentium ATCC 27679</name>
    <dbReference type="NCBI Taxonomy" id="871562"/>
    <lineage>
        <taxon>Bacteria</taxon>
        <taxon>Bacillati</taxon>
        <taxon>Actinomycetota</taxon>
        <taxon>Actinomycetes</taxon>
        <taxon>Bifidobacteriales</taxon>
        <taxon>Bifidobacteriaceae</taxon>
        <taxon>Bifidobacterium</taxon>
    </lineage>
</organism>
<dbReference type="AlphaFoldDB" id="E0Q4G0"/>
<accession>E0Q4G0</accession>
<dbReference type="Proteomes" id="UP000003323">
    <property type="component" value="Unassembled WGS sequence"/>
</dbReference>
<name>E0Q4G0_9BIFI</name>
<gene>
    <name evidence="2" type="ORF">HMPREF0168_0017</name>
</gene>
<evidence type="ECO:0000256" key="1">
    <source>
        <dbReference type="SAM" id="Phobius"/>
    </source>
</evidence>
<reference evidence="2 3" key="1">
    <citation type="submission" date="2010-08" db="EMBL/GenBank/DDBJ databases">
        <authorList>
            <person name="Muzny D."/>
            <person name="Qin X."/>
            <person name="Deng J."/>
            <person name="Jiang H."/>
            <person name="Liu Y."/>
            <person name="Qu J."/>
            <person name="Song X.-Z."/>
            <person name="Zhang L."/>
            <person name="Thornton R."/>
            <person name="Coyle M."/>
            <person name="Francisco L."/>
            <person name="Jackson L."/>
            <person name="Javaid M."/>
            <person name="Korchina V."/>
            <person name="Kovar C."/>
            <person name="Mata R."/>
            <person name="Mathew T."/>
            <person name="Ngo R."/>
            <person name="Nguyen L."/>
            <person name="Nguyen N."/>
            <person name="Okwuonu G."/>
            <person name="Ongeri F."/>
            <person name="Pham C."/>
            <person name="Simmons D."/>
            <person name="Wilczek-Boney K."/>
            <person name="Hale W."/>
            <person name="Jakkamsetti A."/>
            <person name="Pham P."/>
            <person name="Ruth R."/>
            <person name="San Lucas F."/>
            <person name="Warren J."/>
            <person name="Zhang J."/>
            <person name="Zhao Z."/>
            <person name="Zhou C."/>
            <person name="Zhu D."/>
            <person name="Lee S."/>
            <person name="Bess C."/>
            <person name="Blankenburg K."/>
            <person name="Forbes L."/>
            <person name="Fu Q."/>
            <person name="Gubbala S."/>
            <person name="Hirani K."/>
            <person name="Jayaseelan J.C."/>
            <person name="Lara F."/>
            <person name="Munidasa M."/>
            <person name="Palculict T."/>
            <person name="Patil S."/>
            <person name="Pu L.-L."/>
            <person name="Saada N."/>
            <person name="Tang L."/>
            <person name="Weissenberger G."/>
            <person name="Zhu Y."/>
            <person name="Hemphill L."/>
            <person name="Shang Y."/>
            <person name="Youmans B."/>
            <person name="Ayvaz T."/>
            <person name="Ross M."/>
            <person name="Santibanez J."/>
            <person name="Aqrawi P."/>
            <person name="Gross S."/>
            <person name="Joshi V."/>
            <person name="Fowler G."/>
            <person name="Nazareth L."/>
            <person name="Reid J."/>
            <person name="Worley K."/>
            <person name="Petrosino J."/>
            <person name="Highlander S."/>
            <person name="Gibbs R."/>
        </authorList>
    </citation>
    <scope>NUCLEOTIDE SEQUENCE [LARGE SCALE GENOMIC DNA]</scope>
    <source>
        <strain evidence="2 3">ATCC 27679</strain>
    </source>
</reference>
<proteinExistence type="predicted"/>
<feature type="transmembrane region" description="Helical" evidence="1">
    <location>
        <begin position="15"/>
        <end position="33"/>
    </location>
</feature>
<keyword evidence="1" id="KW-1133">Transmembrane helix</keyword>
<keyword evidence="1" id="KW-0472">Membrane</keyword>
<dbReference type="HOGENOM" id="CLU_1248632_0_0_11"/>